<name>A0A8H4GYG2_9EURO</name>
<gene>
    <name evidence="1" type="ORF">CNMCM6805_000135</name>
</gene>
<reference evidence="1" key="2">
    <citation type="submission" date="2020-04" db="EMBL/GenBank/DDBJ databases">
        <authorList>
            <person name="Santos R.A.C."/>
            <person name="Steenwyk J.L."/>
            <person name="Rivero-Menendez O."/>
            <person name="Mead M.E."/>
            <person name="Silva L.P."/>
            <person name="Bastos R.W."/>
            <person name="Alastruey-Izquierdo A."/>
            <person name="Goldman G.H."/>
            <person name="Rokas A."/>
        </authorList>
    </citation>
    <scope>NUCLEOTIDE SEQUENCE</scope>
    <source>
        <strain evidence="1">CNM-CM6805</strain>
    </source>
</reference>
<organism evidence="1 2">
    <name type="scientific">Aspergillus fumigatiaffinis</name>
    <dbReference type="NCBI Taxonomy" id="340414"/>
    <lineage>
        <taxon>Eukaryota</taxon>
        <taxon>Fungi</taxon>
        <taxon>Dikarya</taxon>
        <taxon>Ascomycota</taxon>
        <taxon>Pezizomycotina</taxon>
        <taxon>Eurotiomycetes</taxon>
        <taxon>Eurotiomycetidae</taxon>
        <taxon>Eurotiales</taxon>
        <taxon>Aspergillaceae</taxon>
        <taxon>Aspergillus</taxon>
        <taxon>Aspergillus subgen. Fumigati</taxon>
    </lineage>
</organism>
<evidence type="ECO:0000313" key="2">
    <source>
        <dbReference type="Proteomes" id="UP000653565"/>
    </source>
</evidence>
<comment type="caution">
    <text evidence="1">The sequence shown here is derived from an EMBL/GenBank/DDBJ whole genome shotgun (WGS) entry which is preliminary data.</text>
</comment>
<protein>
    <submittedName>
        <fullName evidence="1">Uncharacterized protein</fullName>
    </submittedName>
</protein>
<accession>A0A8H4GYG2</accession>
<reference evidence="1" key="1">
    <citation type="journal article" date="2020" name="bioRxiv">
        <title>Genomic and phenotypic heterogeneity of clinical isolates of the human pathogens Aspergillus fumigatus, Aspergillus lentulus and Aspergillus fumigatiaffinis.</title>
        <authorList>
            <person name="dos Santos R.A.C."/>
            <person name="Steenwyk J.L."/>
            <person name="Rivero-Menendez O."/>
            <person name="Mead M.E."/>
            <person name="Silva L.P."/>
            <person name="Bastos R.W."/>
            <person name="Alastruey-Izquierdo A."/>
            <person name="Goldman G.H."/>
            <person name="Rokas A."/>
        </authorList>
    </citation>
    <scope>NUCLEOTIDE SEQUENCE</scope>
    <source>
        <strain evidence="1">CNM-CM6805</strain>
    </source>
</reference>
<dbReference type="OrthoDB" id="10000387at2759"/>
<sequence length="1306" mass="146040">MERVRKTFFNPLATSKAHVQKILEDLPLGSAHPFSPEQILLCRTENGIEEIDISSYPENFFFNAIDLGEMGEILLRRMAGFQSHLKVFEDFQIMQAPASTFKIPIVSDQITILAVSERTPTYYDFCFADESCRACCWLARNTFPGITHSGDILNGQDLLDYVKINESSLTQKEICVFISGYQSTHITRFLGTHPALLVADHVDKVLYIIPVPLDAATIGDATICCPLVIKRDGDSLICSILPTATTDRDMMCDSNKLISPAFPEAIKRADFTLCTPELTTRSKNHHRQTTEAMSKANMYKKTAPVNESVKEDTAPNSENLRKVIAKENAIFTTDSAVLPSFIDLEKTQIIRFGTGLEFKLPDDEVPTREEPSAIVLPCIFGTELQGPVLLATGTVPSNVPFPNEDALRDYYTKLKNAVVIVDERMTDNARNLASAYRINALFIVQLTPETEPKDTNGILSLMDSANINAVTALAGPQSLILVQISEKYYFYRGIANRAHLNTSGLAFGSDVTNILESVGIGSILDPRIERVINLGDANSIILPTTGQLVRPQDLQKLFEEISVDQIQNLEDDISAVVPQLQVLLNQKGLQELSRALVTALSAKISNVAAPLRDSYTEFLTQEYRMEDPKSVQKKNNMLGELRKITKDMQKALEPVISCLANMISSQTTSKRTHDLKRLVRQTTIQNNVEAVKSMTFETLSGYLEEYAGDMGVMLLNIETTPYRELLGNLKNRAIDASQCCALDSRILHLEGFDAGIIMEQSQTNHNGPLKSTIGPSQPILALPYLSQSSGTGSMLAWVCWDEFVNLKSPYTVRWMEKCNEPHIAALRIIMRSTLGQAVASREHDIQPSSPETGHLMSALLMAAMSKLAVMRTSKPVELDKAEDTVTRLMRGLFGNLLTIAGSGIRPLSMVWQLFGLNPQYDLPTSAAEWIWYENAVALYPYTGWPLRQFHANLEKLLDKAVIRVVTKNENLARIKASRTAEMENFCKLRNIQLEHSRTIITIFMRMLTAEDIELQPVAARLLAQLPHKLERQSQSYTKMITYLNHLAEGGERCVNDDLTAASVYTSRSAAFAELKKQVCEACKRNDWARMKEACQGIMTKHVETAALWSVKPESLKVQNMKLYKALLAADFDDIDEDTQTRNLELTRQVLGDAENKRVPWQVGKKGQFGCSIEPLDEGFLHEIMTGEKLEPAVPATTNSIPGEEERAMIETEDEFAEFESSLRAEFINTMQKNLSAEEVCDIINVPVSAMRVFVRALNPEFVWEDLAVNFKGVILELLKDRSKREESRPVRRLLQIDIGKKVQIEG</sequence>
<dbReference type="Proteomes" id="UP000653565">
    <property type="component" value="Unassembled WGS sequence"/>
</dbReference>
<dbReference type="EMBL" id="JAAAPX010000103">
    <property type="protein sequence ID" value="KAF4231441.1"/>
    <property type="molecule type" value="Genomic_DNA"/>
</dbReference>
<evidence type="ECO:0000313" key="1">
    <source>
        <dbReference type="EMBL" id="KAF4231441.1"/>
    </source>
</evidence>
<keyword evidence="2" id="KW-1185">Reference proteome</keyword>
<proteinExistence type="predicted"/>